<reference evidence="3" key="2">
    <citation type="submission" date="2020-11" db="EMBL/GenBank/DDBJ databases">
        <authorList>
            <person name="McCartney M.A."/>
            <person name="Auch B."/>
            <person name="Kono T."/>
            <person name="Mallez S."/>
            <person name="Becker A."/>
            <person name="Gohl D.M."/>
            <person name="Silverstein K.A.T."/>
            <person name="Koren S."/>
            <person name="Bechman K.B."/>
            <person name="Herman A."/>
            <person name="Abrahante J.E."/>
            <person name="Garbe J."/>
        </authorList>
    </citation>
    <scope>NUCLEOTIDE SEQUENCE</scope>
    <source>
        <strain evidence="3">Duluth1</strain>
        <tissue evidence="3">Whole animal</tissue>
    </source>
</reference>
<dbReference type="Pfam" id="PF01436">
    <property type="entry name" value="NHL"/>
    <property type="match status" value="1"/>
</dbReference>
<comment type="caution">
    <text evidence="3">The sequence shown here is derived from an EMBL/GenBank/DDBJ whole genome shotgun (WGS) entry which is preliminary data.</text>
</comment>
<dbReference type="EMBL" id="JAIWYP010000018">
    <property type="protein sequence ID" value="KAH3692971.1"/>
    <property type="molecule type" value="Genomic_DNA"/>
</dbReference>
<dbReference type="InterPro" id="IPR001258">
    <property type="entry name" value="NHL_repeat"/>
</dbReference>
<evidence type="ECO:0000256" key="2">
    <source>
        <dbReference type="PROSITE-ProRule" id="PRU00504"/>
    </source>
</evidence>
<reference evidence="3" key="1">
    <citation type="journal article" date="2019" name="bioRxiv">
        <title>The Genome of the Zebra Mussel, Dreissena polymorpha: A Resource for Invasive Species Research.</title>
        <authorList>
            <person name="McCartney M.A."/>
            <person name="Auch B."/>
            <person name="Kono T."/>
            <person name="Mallez S."/>
            <person name="Zhang Y."/>
            <person name="Obille A."/>
            <person name="Becker A."/>
            <person name="Abrahante J.E."/>
            <person name="Garbe J."/>
            <person name="Badalamenti J.P."/>
            <person name="Herman A."/>
            <person name="Mangelson H."/>
            <person name="Liachko I."/>
            <person name="Sullivan S."/>
            <person name="Sone E.D."/>
            <person name="Koren S."/>
            <person name="Silverstein K.A.T."/>
            <person name="Beckman K.B."/>
            <person name="Gohl D.M."/>
        </authorList>
    </citation>
    <scope>NUCLEOTIDE SEQUENCE</scope>
    <source>
        <strain evidence="3">Duluth1</strain>
        <tissue evidence="3">Whole animal</tissue>
    </source>
</reference>
<dbReference type="Gene3D" id="2.120.10.30">
    <property type="entry name" value="TolB, C-terminal domain"/>
    <property type="match status" value="1"/>
</dbReference>
<gene>
    <name evidence="3" type="ORF">DPMN_193308</name>
</gene>
<name>A0A9D3Y4K8_DREPO</name>
<feature type="repeat" description="NHL" evidence="2">
    <location>
        <begin position="167"/>
        <end position="196"/>
    </location>
</feature>
<dbReference type="AlphaFoldDB" id="A0A9D3Y4K8"/>
<protein>
    <submittedName>
        <fullName evidence="3">Uncharacterized protein</fullName>
    </submittedName>
</protein>
<evidence type="ECO:0000256" key="1">
    <source>
        <dbReference type="ARBA" id="ARBA00022737"/>
    </source>
</evidence>
<organism evidence="3 4">
    <name type="scientific">Dreissena polymorpha</name>
    <name type="common">Zebra mussel</name>
    <name type="synonym">Mytilus polymorpha</name>
    <dbReference type="NCBI Taxonomy" id="45954"/>
    <lineage>
        <taxon>Eukaryota</taxon>
        <taxon>Metazoa</taxon>
        <taxon>Spiralia</taxon>
        <taxon>Lophotrochozoa</taxon>
        <taxon>Mollusca</taxon>
        <taxon>Bivalvia</taxon>
        <taxon>Autobranchia</taxon>
        <taxon>Heteroconchia</taxon>
        <taxon>Euheterodonta</taxon>
        <taxon>Imparidentia</taxon>
        <taxon>Neoheterodontei</taxon>
        <taxon>Myida</taxon>
        <taxon>Dreissenoidea</taxon>
        <taxon>Dreissenidae</taxon>
        <taxon>Dreissena</taxon>
    </lineage>
</organism>
<accession>A0A9D3Y4K8</accession>
<evidence type="ECO:0000313" key="4">
    <source>
        <dbReference type="Proteomes" id="UP000828390"/>
    </source>
</evidence>
<dbReference type="Proteomes" id="UP000828390">
    <property type="component" value="Unassembled WGS sequence"/>
</dbReference>
<keyword evidence="1" id="KW-0677">Repeat</keyword>
<proteinExistence type="predicted"/>
<evidence type="ECO:0000313" key="3">
    <source>
        <dbReference type="EMBL" id="KAH3692971.1"/>
    </source>
</evidence>
<keyword evidence="4" id="KW-1185">Reference proteome</keyword>
<dbReference type="InterPro" id="IPR011042">
    <property type="entry name" value="6-blade_b-propeller_TolB-like"/>
</dbReference>
<sequence>MKQFQAYQEDRMRYLTVSYNEHEKYMVEGMRLNVTTFLHECKNSTVNETYGHVRDKVNDMRVKITSLLVDFDKSTVKEKKEELKLKQAPLMSMRHSCIRHHDELLQIHYAIEKLLDRPELSFIGRKKCQEKIQQSDTLLKENSRNHVFTVNGKSVHNVNIPTESYSCNITGICALPDGQVLVADNHNDRVKLLNQQYQVVSHCGVTYPQDICEITPREVAVAFYKNASCIHGVQLITVTESHLAAGRKLELQHKCLGIAHHQGERFVCAGTALFKYSLSGKQVCRLYEGRSHYDTGKNYCGFILITFVLCTGIF</sequence>
<dbReference type="PROSITE" id="PS51125">
    <property type="entry name" value="NHL"/>
    <property type="match status" value="1"/>
</dbReference>